<dbReference type="EMBL" id="QJKJ01009340">
    <property type="protein sequence ID" value="RDX76913.1"/>
    <property type="molecule type" value="Genomic_DNA"/>
</dbReference>
<dbReference type="AlphaFoldDB" id="A0A371FFN6"/>
<keyword evidence="5" id="KW-0539">Nucleus</keyword>
<gene>
    <name evidence="8" type="primary">WRKY43</name>
    <name evidence="8" type="ORF">CR513_43045</name>
</gene>
<evidence type="ECO:0000313" key="8">
    <source>
        <dbReference type="EMBL" id="RDX76913.1"/>
    </source>
</evidence>
<comment type="caution">
    <text evidence="8">The sequence shown here is derived from an EMBL/GenBank/DDBJ whole genome shotgun (WGS) entry which is preliminary data.</text>
</comment>
<dbReference type="GO" id="GO:0005634">
    <property type="term" value="C:nucleus"/>
    <property type="evidence" value="ECO:0007669"/>
    <property type="project" value="UniProtKB-SubCell"/>
</dbReference>
<dbReference type="Gene3D" id="2.20.25.80">
    <property type="entry name" value="WRKY domain"/>
    <property type="match status" value="1"/>
</dbReference>
<reference evidence="8" key="1">
    <citation type="submission" date="2018-05" db="EMBL/GenBank/DDBJ databases">
        <title>Draft genome of Mucuna pruriens seed.</title>
        <authorList>
            <person name="Nnadi N.E."/>
            <person name="Vos R."/>
            <person name="Hasami M.H."/>
            <person name="Devisetty U.K."/>
            <person name="Aguiy J.C."/>
        </authorList>
    </citation>
    <scope>NUCLEOTIDE SEQUENCE [LARGE SCALE GENOMIC DNA]</scope>
    <source>
        <strain evidence="8">JCA_2017</strain>
    </source>
</reference>
<dbReference type="PANTHER" id="PTHR31221:SF111">
    <property type="entry name" value="WRKY TRANSCRIPTION FACTOR 43-RELATED"/>
    <property type="match status" value="1"/>
</dbReference>
<evidence type="ECO:0000256" key="4">
    <source>
        <dbReference type="ARBA" id="ARBA00023163"/>
    </source>
</evidence>
<keyword evidence="3" id="KW-0238">DNA-binding</keyword>
<dbReference type="SUPFAM" id="SSF118290">
    <property type="entry name" value="WRKY DNA-binding domain"/>
    <property type="match status" value="1"/>
</dbReference>
<feature type="compositionally biased region" description="Low complexity" evidence="6">
    <location>
        <begin position="61"/>
        <end position="74"/>
    </location>
</feature>
<evidence type="ECO:0000259" key="7">
    <source>
        <dbReference type="PROSITE" id="PS50811"/>
    </source>
</evidence>
<feature type="domain" description="WRKY" evidence="7">
    <location>
        <begin position="113"/>
        <end position="140"/>
    </location>
</feature>
<comment type="subcellular location">
    <subcellularLocation>
        <location evidence="1">Nucleus</location>
    </subcellularLocation>
</comment>
<evidence type="ECO:0000256" key="1">
    <source>
        <dbReference type="ARBA" id="ARBA00004123"/>
    </source>
</evidence>
<keyword evidence="9" id="KW-1185">Reference proteome</keyword>
<feature type="compositionally biased region" description="Basic and acidic residues" evidence="6">
    <location>
        <begin position="83"/>
        <end position="93"/>
    </location>
</feature>
<evidence type="ECO:0000256" key="2">
    <source>
        <dbReference type="ARBA" id="ARBA00023015"/>
    </source>
</evidence>
<dbReference type="Pfam" id="PF03106">
    <property type="entry name" value="WRKY"/>
    <property type="match status" value="1"/>
</dbReference>
<dbReference type="STRING" id="157652.A0A371FFN6"/>
<evidence type="ECO:0000313" key="9">
    <source>
        <dbReference type="Proteomes" id="UP000257109"/>
    </source>
</evidence>
<keyword evidence="2" id="KW-0805">Transcription regulation</keyword>
<dbReference type="InterPro" id="IPR044810">
    <property type="entry name" value="WRKY_plant"/>
</dbReference>
<dbReference type="GO" id="GO:0043565">
    <property type="term" value="F:sequence-specific DNA binding"/>
    <property type="evidence" value="ECO:0007669"/>
    <property type="project" value="InterPro"/>
</dbReference>
<dbReference type="PROSITE" id="PS50811">
    <property type="entry name" value="WRKY"/>
    <property type="match status" value="1"/>
</dbReference>
<dbReference type="GO" id="GO:0003700">
    <property type="term" value="F:DNA-binding transcription factor activity"/>
    <property type="evidence" value="ECO:0007669"/>
    <property type="project" value="InterPro"/>
</dbReference>
<dbReference type="InterPro" id="IPR003657">
    <property type="entry name" value="WRKY_dom"/>
</dbReference>
<dbReference type="OrthoDB" id="1921377at2759"/>
<organism evidence="8 9">
    <name type="scientific">Mucuna pruriens</name>
    <name type="common">Velvet bean</name>
    <name type="synonym">Dolichos pruriens</name>
    <dbReference type="NCBI Taxonomy" id="157652"/>
    <lineage>
        <taxon>Eukaryota</taxon>
        <taxon>Viridiplantae</taxon>
        <taxon>Streptophyta</taxon>
        <taxon>Embryophyta</taxon>
        <taxon>Tracheophyta</taxon>
        <taxon>Spermatophyta</taxon>
        <taxon>Magnoliopsida</taxon>
        <taxon>eudicotyledons</taxon>
        <taxon>Gunneridae</taxon>
        <taxon>Pentapetalae</taxon>
        <taxon>rosids</taxon>
        <taxon>fabids</taxon>
        <taxon>Fabales</taxon>
        <taxon>Fabaceae</taxon>
        <taxon>Papilionoideae</taxon>
        <taxon>50 kb inversion clade</taxon>
        <taxon>NPAAA clade</taxon>
        <taxon>indigoferoid/millettioid clade</taxon>
        <taxon>Phaseoleae</taxon>
        <taxon>Mucuna</taxon>
    </lineage>
</organism>
<dbReference type="PANTHER" id="PTHR31221">
    <property type="entry name" value="WRKY TRANSCRIPTION FACTOR PROTEIN 1-RELATED"/>
    <property type="match status" value="1"/>
</dbReference>
<evidence type="ECO:0000256" key="5">
    <source>
        <dbReference type="ARBA" id="ARBA00023242"/>
    </source>
</evidence>
<dbReference type="Proteomes" id="UP000257109">
    <property type="component" value="Unassembled WGS sequence"/>
</dbReference>
<accession>A0A371FFN6</accession>
<protein>
    <submittedName>
        <fullName evidence="8">WRKY transcription factor 43</fullName>
    </submittedName>
</protein>
<keyword evidence="4" id="KW-0804">Transcription</keyword>
<proteinExistence type="predicted"/>
<evidence type="ECO:0000256" key="3">
    <source>
        <dbReference type="ARBA" id="ARBA00023125"/>
    </source>
</evidence>
<feature type="compositionally biased region" description="Basic residues" evidence="6">
    <location>
        <begin position="94"/>
        <end position="104"/>
    </location>
</feature>
<dbReference type="InterPro" id="IPR036576">
    <property type="entry name" value="WRKY_dom_sf"/>
</dbReference>
<evidence type="ECO:0000256" key="6">
    <source>
        <dbReference type="SAM" id="MobiDB-lite"/>
    </source>
</evidence>
<feature type="region of interest" description="Disordered" evidence="6">
    <location>
        <begin position="1"/>
        <end position="31"/>
    </location>
</feature>
<feature type="non-terminal residue" evidence="8">
    <location>
        <position position="1"/>
    </location>
</feature>
<feature type="compositionally biased region" description="Pro residues" evidence="6">
    <location>
        <begin position="1"/>
        <end position="14"/>
    </location>
</feature>
<feature type="region of interest" description="Disordered" evidence="6">
    <location>
        <begin position="58"/>
        <end position="108"/>
    </location>
</feature>
<name>A0A371FFN6_MUCPR</name>
<sequence>MESHDPPNPPPQNSPPFIFTPTSMMQDPLEPQGLHDIDWVNLFSGQNSFLEDAKAMMEFASSSSSSSSSSSFSSRALMAENGAHVDEKSDKEKRKGGRSKKTTRPRFAFQTKSADDILDDGYRWRKYGQKAVKNSIHPSL</sequence>